<sequence>MSAAGAGDLPRIGFKQHIRAEVSATEGAYLFSEHDTTVLQGTAVESVVALLDGTRDVAGVLASVPVGVSREKAAGVLAKLTAAGLISLRSGPGGGDSSAAAYWEAAGLDGGIAEVQTASSTVRLIALDGVDGGAAHGAAGSAAEGALRAAGLVVHTEGGVADADLTVVLCADYLDPALAGIDAEQRAAGRPWLPAKVVGTRVWIGPVFEPSTPGCWHCLAARLWDNRPAEKHAVTALGRSGPAPSPVVAIPPSTGAAAQLVAMEATKYLAGHRHPNQRAIWVLDTLDLTGTHHPRPVLPQCATCGDPDVVRTRGHQPVELVSRPRVSHGGGYRAMTAEQTMAAYRHLVSPVTGIVKEVVRDPRGPDFFNAYRSGANAAAGSDLRTLRSTLRTSSGGKGMTAADAEVGALCEAVERYSATFRGDEARVRGSLLSLGEQAIHPNDVLLYDERQYRDRAQWNGQHSPFQWVCGTFSETAVGDWSPIWSLTEQRHRLLPTSLLYYGAPGSDVAAADSNGNAAGSSVEDAVLQGMLELIERDAVAIWWYNRLSVPGVDLDAFGDPWIDRLREVYAGIGRQVWVLDITTDTGVPTMAAVSRRTTGDTEDIVFGFGSHLDPGIALRRALTELNQMMPMLVERRADGGYSIDDPDTVHWWRTATLANQPYLRPDPAQPQRTPRDYPRHHAADLLDDVTAVRRKLEALGLEVLVLDQTRPDIGLPVVKVVVPGLRHFWARFGPGRLFDVPVRVGLRDSPTGYTELNPMPVFL</sequence>
<dbReference type="RefSeq" id="WP_378247748.1">
    <property type="nucleotide sequence ID" value="NZ_JBHSKF010000005.1"/>
</dbReference>
<dbReference type="Gene3D" id="3.90.930.60">
    <property type="match status" value="1"/>
</dbReference>
<proteinExistence type="predicted"/>
<dbReference type="Proteomes" id="UP001596157">
    <property type="component" value="Unassembled WGS sequence"/>
</dbReference>
<comment type="caution">
    <text evidence="2">The sequence shown here is derived from an EMBL/GenBank/DDBJ whole genome shotgun (WGS) entry which is preliminary data.</text>
</comment>
<dbReference type="PANTHER" id="PTHR37809">
    <property type="entry name" value="RIBOSOMAL PROTEIN S12 METHYLTHIOTRANSFERASE ACCESSORY FACTOR YCAO"/>
    <property type="match status" value="1"/>
</dbReference>
<feature type="domain" description="YcaO" evidence="1">
    <location>
        <begin position="396"/>
        <end position="763"/>
    </location>
</feature>
<dbReference type="Gene3D" id="3.30.1330.230">
    <property type="match status" value="1"/>
</dbReference>
<dbReference type="InterPro" id="IPR022291">
    <property type="entry name" value="Bacteriocin_synth_cyclodeHase"/>
</dbReference>
<dbReference type="PROSITE" id="PS51664">
    <property type="entry name" value="YCAO"/>
    <property type="match status" value="1"/>
</dbReference>
<dbReference type="InterPro" id="IPR035985">
    <property type="entry name" value="Ubiquitin-activating_enz"/>
</dbReference>
<protein>
    <submittedName>
        <fullName evidence="2">TOMM leader peptide-binding protein</fullName>
    </submittedName>
</protein>
<dbReference type="NCBIfam" id="TIGR03604">
    <property type="entry name" value="TOMM_cyclo_SagD"/>
    <property type="match status" value="1"/>
</dbReference>
<dbReference type="EMBL" id="JBHSKF010000005">
    <property type="protein sequence ID" value="MFC5288121.1"/>
    <property type="molecule type" value="Genomic_DNA"/>
</dbReference>
<accession>A0ABW0EPP7</accession>
<keyword evidence="3" id="KW-1185">Reference proteome</keyword>
<dbReference type="NCBIfam" id="TIGR03882">
    <property type="entry name" value="cyclo_dehyd_2"/>
    <property type="match status" value="1"/>
</dbReference>
<dbReference type="Pfam" id="PF02624">
    <property type="entry name" value="YcaO"/>
    <property type="match status" value="1"/>
</dbReference>
<dbReference type="Gene3D" id="3.40.50.720">
    <property type="entry name" value="NAD(P)-binding Rossmann-like Domain"/>
    <property type="match status" value="1"/>
</dbReference>
<name>A0ABW0EPP7_9PSEU</name>
<reference evidence="3" key="1">
    <citation type="journal article" date="2019" name="Int. J. Syst. Evol. Microbiol.">
        <title>The Global Catalogue of Microorganisms (GCM) 10K type strain sequencing project: providing services to taxonomists for standard genome sequencing and annotation.</title>
        <authorList>
            <consortium name="The Broad Institute Genomics Platform"/>
            <consortium name="The Broad Institute Genome Sequencing Center for Infectious Disease"/>
            <person name="Wu L."/>
            <person name="Ma J."/>
        </authorList>
    </citation>
    <scope>NUCLEOTIDE SEQUENCE [LARGE SCALE GENOMIC DNA]</scope>
    <source>
        <strain evidence="3">CCUG 59778</strain>
    </source>
</reference>
<dbReference type="InterPro" id="IPR003776">
    <property type="entry name" value="YcaO-like_dom"/>
</dbReference>
<dbReference type="Gene3D" id="3.30.40.250">
    <property type="match status" value="1"/>
</dbReference>
<dbReference type="SUPFAM" id="SSF69572">
    <property type="entry name" value="Activating enzymes of the ubiquitin-like proteins"/>
    <property type="match status" value="1"/>
</dbReference>
<dbReference type="Gene3D" id="3.30.160.660">
    <property type="match status" value="1"/>
</dbReference>
<gene>
    <name evidence="2" type="ORF">ACFPM7_13760</name>
</gene>
<evidence type="ECO:0000313" key="3">
    <source>
        <dbReference type="Proteomes" id="UP001596157"/>
    </source>
</evidence>
<dbReference type="NCBIfam" id="TIGR00702">
    <property type="entry name" value="YcaO-type kinase domain"/>
    <property type="match status" value="1"/>
</dbReference>
<dbReference type="InterPro" id="IPR027624">
    <property type="entry name" value="TOMM_cyclo_SagD"/>
</dbReference>
<evidence type="ECO:0000259" key="1">
    <source>
        <dbReference type="PROSITE" id="PS51664"/>
    </source>
</evidence>
<dbReference type="PANTHER" id="PTHR37809:SF1">
    <property type="entry name" value="RIBOSOMAL PROTEIN S12 METHYLTHIOTRANSFERASE ACCESSORY FACTOR YCAO"/>
    <property type="match status" value="1"/>
</dbReference>
<organism evidence="2 3">
    <name type="scientific">Actinokineospora guangxiensis</name>
    <dbReference type="NCBI Taxonomy" id="1490288"/>
    <lineage>
        <taxon>Bacteria</taxon>
        <taxon>Bacillati</taxon>
        <taxon>Actinomycetota</taxon>
        <taxon>Actinomycetes</taxon>
        <taxon>Pseudonocardiales</taxon>
        <taxon>Pseudonocardiaceae</taxon>
        <taxon>Actinokineospora</taxon>
    </lineage>
</organism>
<evidence type="ECO:0000313" key="2">
    <source>
        <dbReference type="EMBL" id="MFC5288121.1"/>
    </source>
</evidence>